<feature type="transmembrane region" description="Helical" evidence="2">
    <location>
        <begin position="153"/>
        <end position="175"/>
    </location>
</feature>
<feature type="transmembrane region" description="Helical" evidence="2">
    <location>
        <begin position="372"/>
        <end position="392"/>
    </location>
</feature>
<organism evidence="3 4">
    <name type="scientific">Streptomyces aurantiogriseus</name>
    <dbReference type="NCBI Taxonomy" id="66870"/>
    <lineage>
        <taxon>Bacteria</taxon>
        <taxon>Bacillati</taxon>
        <taxon>Actinomycetota</taxon>
        <taxon>Actinomycetes</taxon>
        <taxon>Kitasatosporales</taxon>
        <taxon>Streptomycetaceae</taxon>
        <taxon>Streptomyces</taxon>
    </lineage>
</organism>
<keyword evidence="4" id="KW-1185">Reference proteome</keyword>
<evidence type="ECO:0000256" key="2">
    <source>
        <dbReference type="SAM" id="Phobius"/>
    </source>
</evidence>
<protein>
    <submittedName>
        <fullName evidence="3">Uncharacterized protein</fullName>
    </submittedName>
</protein>
<evidence type="ECO:0000313" key="4">
    <source>
        <dbReference type="Proteomes" id="UP000658320"/>
    </source>
</evidence>
<proteinExistence type="predicted"/>
<gene>
    <name evidence="3" type="ORF">GCM10010251_83230</name>
</gene>
<dbReference type="RefSeq" id="WP_189943212.1">
    <property type="nucleotide sequence ID" value="NZ_BMSX01000029.1"/>
</dbReference>
<comment type="caution">
    <text evidence="3">The sequence shown here is derived from an EMBL/GenBank/DDBJ whole genome shotgun (WGS) entry which is preliminary data.</text>
</comment>
<name>A0A918FNG7_9ACTN</name>
<dbReference type="EMBL" id="BMSX01000029">
    <property type="protein sequence ID" value="GGR53591.1"/>
    <property type="molecule type" value="Genomic_DNA"/>
</dbReference>
<feature type="transmembrane region" description="Helical" evidence="2">
    <location>
        <begin position="232"/>
        <end position="251"/>
    </location>
</feature>
<accession>A0A918FNG7</accession>
<keyword evidence="2" id="KW-1133">Transmembrane helix</keyword>
<sequence>MFALLFAGAQSAQIQGRAAMDTRQYVAHSYMLQGLGREEASRRALEYFCDSVRVGSARKASADLAHYRDNDAGRTAQRKCRETMEARVARNAERTDVTGYMALFSHPRVSEIFATRPGYPLYTIPFTRVFGLVLGLWAASLVATVLASGLVVVVLRMLGVSVPVTLLGQVLYYALPTGKEAMLPLCEGLLLCALLAAVAGCVRTLQGRIRSGTVLSVSAFAGAACVKYAQTLLAVAGIAAMTALLVGVRWVRRREFSRPECAVLAATAAFAVALQLVISVLGLPSTRSSLQDLLSVHYTRSMVPDPGPEFLRLSVAFWREWLRDALVQPLVLLLLAAGAWGAFRHHRAFGCLIAGVAVAGVVNQAGHPEMSMGPRLMVMAMLLPVCGIPLLVESHARRYGRRGPDPVRPPRPGRRLPTAEAASR</sequence>
<keyword evidence="2" id="KW-0472">Membrane</keyword>
<feature type="transmembrane region" description="Helical" evidence="2">
    <location>
        <begin position="263"/>
        <end position="283"/>
    </location>
</feature>
<reference evidence="3" key="1">
    <citation type="journal article" date="2014" name="Int. J. Syst. Evol. Microbiol.">
        <title>Complete genome sequence of Corynebacterium casei LMG S-19264T (=DSM 44701T), isolated from a smear-ripened cheese.</title>
        <authorList>
            <consortium name="US DOE Joint Genome Institute (JGI-PGF)"/>
            <person name="Walter F."/>
            <person name="Albersmeier A."/>
            <person name="Kalinowski J."/>
            <person name="Ruckert C."/>
        </authorList>
    </citation>
    <scope>NUCLEOTIDE SEQUENCE</scope>
    <source>
        <strain evidence="3">JCM 4346</strain>
    </source>
</reference>
<feature type="region of interest" description="Disordered" evidence="1">
    <location>
        <begin position="399"/>
        <end position="424"/>
    </location>
</feature>
<feature type="transmembrane region" description="Helical" evidence="2">
    <location>
        <begin position="209"/>
        <end position="226"/>
    </location>
</feature>
<reference evidence="3" key="2">
    <citation type="submission" date="2020-09" db="EMBL/GenBank/DDBJ databases">
        <authorList>
            <person name="Sun Q."/>
            <person name="Ohkuma M."/>
        </authorList>
    </citation>
    <scope>NUCLEOTIDE SEQUENCE</scope>
    <source>
        <strain evidence="3">JCM 4346</strain>
    </source>
</reference>
<keyword evidence="2" id="KW-0812">Transmembrane</keyword>
<feature type="transmembrane region" description="Helical" evidence="2">
    <location>
        <begin position="181"/>
        <end position="202"/>
    </location>
</feature>
<feature type="transmembrane region" description="Helical" evidence="2">
    <location>
        <begin position="325"/>
        <end position="343"/>
    </location>
</feature>
<evidence type="ECO:0000256" key="1">
    <source>
        <dbReference type="SAM" id="MobiDB-lite"/>
    </source>
</evidence>
<dbReference type="Proteomes" id="UP000658320">
    <property type="component" value="Unassembled WGS sequence"/>
</dbReference>
<evidence type="ECO:0000313" key="3">
    <source>
        <dbReference type="EMBL" id="GGR53591.1"/>
    </source>
</evidence>
<feature type="transmembrane region" description="Helical" evidence="2">
    <location>
        <begin position="126"/>
        <end position="146"/>
    </location>
</feature>
<feature type="transmembrane region" description="Helical" evidence="2">
    <location>
        <begin position="348"/>
        <end position="366"/>
    </location>
</feature>
<dbReference type="AlphaFoldDB" id="A0A918FNG7"/>